<evidence type="ECO:0000256" key="2">
    <source>
        <dbReference type="SAM" id="Phobius"/>
    </source>
</evidence>
<dbReference type="OrthoDB" id="5984265at2759"/>
<dbReference type="GO" id="GO:0004714">
    <property type="term" value="F:transmembrane receptor protein tyrosine kinase activity"/>
    <property type="evidence" value="ECO:0007669"/>
    <property type="project" value="TreeGrafter"/>
</dbReference>
<evidence type="ECO:0000313" key="6">
    <source>
        <dbReference type="Proteomes" id="UP000887568"/>
    </source>
</evidence>
<dbReference type="SUPFAM" id="SSF56112">
    <property type="entry name" value="Protein kinase-like (PK-like)"/>
    <property type="match status" value="1"/>
</dbReference>
<dbReference type="Pfam" id="PF07714">
    <property type="entry name" value="PK_Tyr_Ser-Thr"/>
    <property type="match status" value="1"/>
</dbReference>
<sequence length="385" mass="41832">MTNVVYTFRDPTGNSAGCAFVVNVIADTRVPVITGCPTAVSGVAPSGSTTGTATWDEPTAADDDNLPVQLARSHFPGSLFPIGGTTVRYVFMDSAGNQAICSFVVTITSAFGATNLPRTTPLQGEDDMNPTTTTGDVVPYNITSAIVISVLSTLLTILVAAIVIYAVRRRVKLLKRSRRHQADNSDRANFLAEFHAMTIVGSHPNVVSLLGACRYQDVLYVALEYAPNGDLLSYLRSVRSAPDGGVMSSDQLVKFAFDVAKGMEHLSKTGLIHRDLAARNILLGEDLVAKISDFGLSREGDIYVQTSKRPVPVRWLAIESLVNQSYTTQSDVYALMTQCWYEDPNRRPSFSDLTQILGRMTDNMSPFVEGQAYYVNAITPELDEI</sequence>
<keyword evidence="2" id="KW-1133">Transmembrane helix</keyword>
<organism evidence="5 6">
    <name type="scientific">Patiria miniata</name>
    <name type="common">Bat star</name>
    <name type="synonym">Asterina miniata</name>
    <dbReference type="NCBI Taxonomy" id="46514"/>
    <lineage>
        <taxon>Eukaryota</taxon>
        <taxon>Metazoa</taxon>
        <taxon>Echinodermata</taxon>
        <taxon>Eleutherozoa</taxon>
        <taxon>Asterozoa</taxon>
        <taxon>Asteroidea</taxon>
        <taxon>Valvatacea</taxon>
        <taxon>Valvatida</taxon>
        <taxon>Asterinidae</taxon>
        <taxon>Patiria</taxon>
    </lineage>
</organism>
<dbReference type="EnsemblMetazoa" id="XM_038200212.1">
    <property type="protein sequence ID" value="XP_038056140.1"/>
    <property type="gene ID" value="LOC119728138"/>
</dbReference>
<dbReference type="GeneID" id="119728138"/>
<dbReference type="PROSITE" id="PS00109">
    <property type="entry name" value="PROTEIN_KINASE_TYR"/>
    <property type="match status" value="1"/>
</dbReference>
<dbReference type="InterPro" id="IPR050122">
    <property type="entry name" value="RTK"/>
</dbReference>
<dbReference type="Pfam" id="PF02494">
    <property type="entry name" value="HYR"/>
    <property type="match status" value="1"/>
</dbReference>
<dbReference type="SMART" id="SM00219">
    <property type="entry name" value="TyrKc"/>
    <property type="match status" value="1"/>
</dbReference>
<proteinExistence type="predicted"/>
<dbReference type="AlphaFoldDB" id="A0A913ZXU6"/>
<dbReference type="Proteomes" id="UP000887568">
    <property type="component" value="Unplaced"/>
</dbReference>
<dbReference type="GO" id="GO:0005524">
    <property type="term" value="F:ATP binding"/>
    <property type="evidence" value="ECO:0007669"/>
    <property type="project" value="InterPro"/>
</dbReference>
<dbReference type="Gene3D" id="1.10.510.10">
    <property type="entry name" value="Transferase(Phosphotransferase) domain 1"/>
    <property type="match status" value="1"/>
</dbReference>
<dbReference type="GO" id="GO:0007169">
    <property type="term" value="P:cell surface receptor protein tyrosine kinase signaling pathway"/>
    <property type="evidence" value="ECO:0007669"/>
    <property type="project" value="TreeGrafter"/>
</dbReference>
<name>A0A913ZXU6_PATMI</name>
<evidence type="ECO:0000256" key="1">
    <source>
        <dbReference type="ARBA" id="ARBA00022737"/>
    </source>
</evidence>
<dbReference type="InterPro" id="IPR020635">
    <property type="entry name" value="Tyr_kinase_cat_dom"/>
</dbReference>
<keyword evidence="1" id="KW-0677">Repeat</keyword>
<evidence type="ECO:0000259" key="4">
    <source>
        <dbReference type="PROSITE" id="PS50825"/>
    </source>
</evidence>
<dbReference type="InterPro" id="IPR008266">
    <property type="entry name" value="Tyr_kinase_AS"/>
</dbReference>
<keyword evidence="6" id="KW-1185">Reference proteome</keyword>
<protein>
    <recommendedName>
        <fullName evidence="7">HYR domain-containing protein</fullName>
    </recommendedName>
</protein>
<evidence type="ECO:0000259" key="3">
    <source>
        <dbReference type="PROSITE" id="PS50011"/>
    </source>
</evidence>
<dbReference type="RefSeq" id="XP_038056140.1">
    <property type="nucleotide sequence ID" value="XM_038200212.1"/>
</dbReference>
<feature type="domain" description="Protein kinase" evidence="3">
    <location>
        <begin position="140"/>
        <end position="385"/>
    </location>
</feature>
<dbReference type="PRINTS" id="PR00109">
    <property type="entry name" value="TYRKINASE"/>
</dbReference>
<dbReference type="InterPro" id="IPR003410">
    <property type="entry name" value="HYR_dom"/>
</dbReference>
<dbReference type="PROSITE" id="PS50825">
    <property type="entry name" value="HYR"/>
    <property type="match status" value="1"/>
</dbReference>
<accession>A0A913ZXU6</accession>
<dbReference type="PROSITE" id="PS50011">
    <property type="entry name" value="PROTEIN_KINASE_DOM"/>
    <property type="match status" value="1"/>
</dbReference>
<evidence type="ECO:0008006" key="7">
    <source>
        <dbReference type="Google" id="ProtNLM"/>
    </source>
</evidence>
<reference evidence="5" key="1">
    <citation type="submission" date="2022-11" db="UniProtKB">
        <authorList>
            <consortium name="EnsemblMetazoa"/>
        </authorList>
    </citation>
    <scope>IDENTIFICATION</scope>
</reference>
<dbReference type="PANTHER" id="PTHR24416:SF613">
    <property type="entry name" value="RECEPTOR PROTEIN-TYROSINE KINASE"/>
    <property type="match status" value="1"/>
</dbReference>
<dbReference type="GO" id="GO:0043235">
    <property type="term" value="C:receptor complex"/>
    <property type="evidence" value="ECO:0007669"/>
    <property type="project" value="TreeGrafter"/>
</dbReference>
<dbReference type="PANTHER" id="PTHR24416">
    <property type="entry name" value="TYROSINE-PROTEIN KINASE RECEPTOR"/>
    <property type="match status" value="1"/>
</dbReference>
<feature type="transmembrane region" description="Helical" evidence="2">
    <location>
        <begin position="146"/>
        <end position="167"/>
    </location>
</feature>
<keyword evidence="2" id="KW-0472">Membrane</keyword>
<dbReference type="InterPro" id="IPR011009">
    <property type="entry name" value="Kinase-like_dom_sf"/>
</dbReference>
<dbReference type="InterPro" id="IPR001245">
    <property type="entry name" value="Ser-Thr/Tyr_kinase_cat_dom"/>
</dbReference>
<evidence type="ECO:0000313" key="5">
    <source>
        <dbReference type="EnsemblMetazoa" id="XP_038056140.1"/>
    </source>
</evidence>
<feature type="domain" description="HYR" evidence="4">
    <location>
        <begin position="26"/>
        <end position="109"/>
    </location>
</feature>
<dbReference type="GO" id="GO:0005886">
    <property type="term" value="C:plasma membrane"/>
    <property type="evidence" value="ECO:0007669"/>
    <property type="project" value="TreeGrafter"/>
</dbReference>
<keyword evidence="2" id="KW-0812">Transmembrane</keyword>
<dbReference type="InterPro" id="IPR000719">
    <property type="entry name" value="Prot_kinase_dom"/>
</dbReference>